<name>A0ABN3VA47_9PSEU</name>
<evidence type="ECO:0000256" key="1">
    <source>
        <dbReference type="SAM" id="MobiDB-lite"/>
    </source>
</evidence>
<sequence length="189" mass="21104">MPMEDGAPVSADPASRDEDNPQQPDPTGLVGRLLDEVASLRRDFDEKIRYDAVKEQHIASMSQELEGYRAGLHHRLLRPLLSDLVALHDDVSEALDGAEEAPGGATLRWIRDSILETLLRNGVSSFEHDAPDVDTSRQKVIEVVRTADQELDRRIAHRLRPGFEHDDGKVLRPEWVAAYRYAPPADGQA</sequence>
<evidence type="ECO:0000313" key="2">
    <source>
        <dbReference type="EMBL" id="GAA2786067.1"/>
    </source>
</evidence>
<dbReference type="RefSeq" id="WP_344679308.1">
    <property type="nucleotide sequence ID" value="NZ_BAAAUX010000011.1"/>
</dbReference>
<reference evidence="2 3" key="1">
    <citation type="journal article" date="2019" name="Int. J. Syst. Evol. Microbiol.">
        <title>The Global Catalogue of Microorganisms (GCM) 10K type strain sequencing project: providing services to taxonomists for standard genome sequencing and annotation.</title>
        <authorList>
            <consortium name="The Broad Institute Genomics Platform"/>
            <consortium name="The Broad Institute Genome Sequencing Center for Infectious Disease"/>
            <person name="Wu L."/>
            <person name="Ma J."/>
        </authorList>
    </citation>
    <scope>NUCLEOTIDE SEQUENCE [LARGE SCALE GENOMIC DNA]</scope>
    <source>
        <strain evidence="2 3">JCM 9383</strain>
    </source>
</reference>
<keyword evidence="3" id="KW-1185">Reference proteome</keyword>
<dbReference type="EMBL" id="BAAAUX010000011">
    <property type="protein sequence ID" value="GAA2786067.1"/>
    <property type="molecule type" value="Genomic_DNA"/>
</dbReference>
<protein>
    <recommendedName>
        <fullName evidence="4">Nucleotide exchange factor GrpE</fullName>
    </recommendedName>
</protein>
<feature type="region of interest" description="Disordered" evidence="1">
    <location>
        <begin position="1"/>
        <end position="32"/>
    </location>
</feature>
<proteinExistence type="predicted"/>
<dbReference type="Proteomes" id="UP001500979">
    <property type="component" value="Unassembled WGS sequence"/>
</dbReference>
<accession>A0ABN3VA47</accession>
<gene>
    <name evidence="2" type="ORF">GCM10010470_20380</name>
</gene>
<organism evidence="2 3">
    <name type="scientific">Saccharopolyspora taberi</name>
    <dbReference type="NCBI Taxonomy" id="60895"/>
    <lineage>
        <taxon>Bacteria</taxon>
        <taxon>Bacillati</taxon>
        <taxon>Actinomycetota</taxon>
        <taxon>Actinomycetes</taxon>
        <taxon>Pseudonocardiales</taxon>
        <taxon>Pseudonocardiaceae</taxon>
        <taxon>Saccharopolyspora</taxon>
    </lineage>
</organism>
<evidence type="ECO:0008006" key="4">
    <source>
        <dbReference type="Google" id="ProtNLM"/>
    </source>
</evidence>
<comment type="caution">
    <text evidence="2">The sequence shown here is derived from an EMBL/GenBank/DDBJ whole genome shotgun (WGS) entry which is preliminary data.</text>
</comment>
<evidence type="ECO:0000313" key="3">
    <source>
        <dbReference type="Proteomes" id="UP001500979"/>
    </source>
</evidence>